<reference evidence="1" key="1">
    <citation type="submission" date="2019-08" db="EMBL/GenBank/DDBJ databases">
        <authorList>
            <person name="Kucharzyk K."/>
            <person name="Murdoch R.W."/>
            <person name="Higgins S."/>
            <person name="Loffler F."/>
        </authorList>
    </citation>
    <scope>NUCLEOTIDE SEQUENCE</scope>
</reference>
<accession>A0A644VL18</accession>
<gene>
    <name evidence="1" type="ORF">SDC9_38196</name>
</gene>
<dbReference type="AlphaFoldDB" id="A0A644VL18"/>
<dbReference type="EMBL" id="VSSQ01000348">
    <property type="protein sequence ID" value="MPL92099.1"/>
    <property type="molecule type" value="Genomic_DNA"/>
</dbReference>
<protein>
    <submittedName>
        <fullName evidence="1">Uncharacterized protein</fullName>
    </submittedName>
</protein>
<organism evidence="1">
    <name type="scientific">bioreactor metagenome</name>
    <dbReference type="NCBI Taxonomy" id="1076179"/>
    <lineage>
        <taxon>unclassified sequences</taxon>
        <taxon>metagenomes</taxon>
        <taxon>ecological metagenomes</taxon>
    </lineage>
</organism>
<sequence>MRGQVAAHRRDRDPALEVDRRIGAGRGRGVLRAALDPEEPPPGRRMMRLDREEAVGAIALRRHLPALHRRRRHRREVDAVEDAIGAVVPDPLLPQLAQQRGAVHAGGLERVLPGAEAVRPEELAQRDCRHALQRRLHRAAERAGIKRVLGRVVAAVDAGEHQIGLASLEDIVKPRKHAIGRAALGGIAARAVLGDHHRPGVADAMADARLLEGRGDGPDLALGACKFGRKVEQNLEPRRVDAVVIGDQNAHEVPVRLVLPLLSPQGPARQATGRMHRDFREMCGHRAALLHRAGEGGSAPRCAPPEVFVPR</sequence>
<comment type="caution">
    <text evidence="1">The sequence shown here is derived from an EMBL/GenBank/DDBJ whole genome shotgun (WGS) entry which is preliminary data.</text>
</comment>
<name>A0A644VL18_9ZZZZ</name>
<evidence type="ECO:0000313" key="1">
    <source>
        <dbReference type="EMBL" id="MPL92099.1"/>
    </source>
</evidence>
<proteinExistence type="predicted"/>